<organism evidence="1 2">
    <name type="scientific">Colletotrichum sojae</name>
    <dbReference type="NCBI Taxonomy" id="2175907"/>
    <lineage>
        <taxon>Eukaryota</taxon>
        <taxon>Fungi</taxon>
        <taxon>Dikarya</taxon>
        <taxon>Ascomycota</taxon>
        <taxon>Pezizomycotina</taxon>
        <taxon>Sordariomycetes</taxon>
        <taxon>Hypocreomycetidae</taxon>
        <taxon>Glomerellales</taxon>
        <taxon>Glomerellaceae</taxon>
        <taxon>Colletotrichum</taxon>
        <taxon>Colletotrichum orchidearum species complex</taxon>
    </lineage>
</organism>
<comment type="caution">
    <text evidence="1">The sequence shown here is derived from an EMBL/GenBank/DDBJ whole genome shotgun (WGS) entry which is preliminary data.</text>
</comment>
<accession>A0A8H6INU5</accession>
<protein>
    <submittedName>
        <fullName evidence="1">Uncharacterized protein</fullName>
    </submittedName>
</protein>
<evidence type="ECO:0000313" key="2">
    <source>
        <dbReference type="Proteomes" id="UP000652219"/>
    </source>
</evidence>
<dbReference type="AlphaFoldDB" id="A0A8H6INU5"/>
<dbReference type="EMBL" id="WIGN01000546">
    <property type="protein sequence ID" value="KAF6789033.1"/>
    <property type="molecule type" value="Genomic_DNA"/>
</dbReference>
<gene>
    <name evidence="1" type="ORF">CSOJ01_14893</name>
</gene>
<keyword evidence="2" id="KW-1185">Reference proteome</keyword>
<evidence type="ECO:0000313" key="1">
    <source>
        <dbReference type="EMBL" id="KAF6789033.1"/>
    </source>
</evidence>
<name>A0A8H6INU5_9PEZI</name>
<proteinExistence type="predicted"/>
<sequence>MCGVRRSPRSQGGQCHSSVATHLEDVSCEKIRARSSPGLSNPARDPPGCAVSAASFWNRFMTRFIDPTELIEREKLRLFPAASQTLELELDTGTFETGIAAVAARKLDPFLIELKGVA</sequence>
<reference evidence="1 2" key="1">
    <citation type="journal article" date="2020" name="Phytopathology">
        <title>Genome Sequence Resources of Colletotrichum truncatum, C. plurivorum, C. musicola, and C. sojae: Four Species Pathogenic to Soybean (Glycine max).</title>
        <authorList>
            <person name="Rogerio F."/>
            <person name="Boufleur T.R."/>
            <person name="Ciampi-Guillardi M."/>
            <person name="Sukno S.A."/>
            <person name="Thon M.R."/>
            <person name="Massola Junior N.S."/>
            <person name="Baroncelli R."/>
        </authorList>
    </citation>
    <scope>NUCLEOTIDE SEQUENCE [LARGE SCALE GENOMIC DNA]</scope>
    <source>
        <strain evidence="1 2">LFN0009</strain>
    </source>
</reference>
<dbReference type="Proteomes" id="UP000652219">
    <property type="component" value="Unassembled WGS sequence"/>
</dbReference>